<dbReference type="PANTHER" id="PTHR33933:SF1">
    <property type="entry name" value="PROTEIN ADENYLYLTRANSFERASE MNTA-RELATED"/>
    <property type="match status" value="1"/>
</dbReference>
<dbReference type="InterPro" id="IPR043519">
    <property type="entry name" value="NT_sf"/>
</dbReference>
<dbReference type="AlphaFoldDB" id="A0A7C5V1Z1"/>
<dbReference type="GO" id="GO:0016740">
    <property type="term" value="F:transferase activity"/>
    <property type="evidence" value="ECO:0007669"/>
    <property type="project" value="UniProtKB-KW"/>
</dbReference>
<protein>
    <submittedName>
        <fullName evidence="2">Nucleotidyltransferase domain-containing protein</fullName>
    </submittedName>
</protein>
<dbReference type="Pfam" id="PF01909">
    <property type="entry name" value="NTP_transf_2"/>
    <property type="match status" value="1"/>
</dbReference>
<sequence>MQKKMTIYEEVEYLKEQILQKYSVYDIILFGSLAKKAARKNSDIDLCIIIDTDNKRELVQKILLELDYTSDVDIIIYTPEEWQRLKDDKATFANLIYRTGVSLLGRF</sequence>
<proteinExistence type="predicted"/>
<keyword evidence="2" id="KW-0808">Transferase</keyword>
<organism evidence="2">
    <name type="scientific">Caldicellulosiruptor owensensis</name>
    <dbReference type="NCBI Taxonomy" id="55205"/>
    <lineage>
        <taxon>Bacteria</taxon>
        <taxon>Bacillati</taxon>
        <taxon>Bacillota</taxon>
        <taxon>Bacillota incertae sedis</taxon>
        <taxon>Caldicellulosiruptorales</taxon>
        <taxon>Caldicellulosiruptoraceae</taxon>
        <taxon>Caldicellulosiruptor</taxon>
    </lineage>
</organism>
<comment type="caution">
    <text evidence="2">The sequence shown here is derived from an EMBL/GenBank/DDBJ whole genome shotgun (WGS) entry which is preliminary data.</text>
</comment>
<dbReference type="InterPro" id="IPR002934">
    <property type="entry name" value="Polymerase_NTP_transf_dom"/>
</dbReference>
<dbReference type="Gene3D" id="3.30.460.10">
    <property type="entry name" value="Beta Polymerase, domain 2"/>
    <property type="match status" value="1"/>
</dbReference>
<dbReference type="EMBL" id="DRUZ01000081">
    <property type="protein sequence ID" value="HHS02170.1"/>
    <property type="molecule type" value="Genomic_DNA"/>
</dbReference>
<gene>
    <name evidence="2" type="ORF">ENL71_06675</name>
</gene>
<evidence type="ECO:0000313" key="2">
    <source>
        <dbReference type="EMBL" id="HHS02170.1"/>
    </source>
</evidence>
<feature type="domain" description="Polymerase nucleotidyl transferase" evidence="1">
    <location>
        <begin position="13"/>
        <end position="61"/>
    </location>
</feature>
<evidence type="ECO:0000259" key="1">
    <source>
        <dbReference type="Pfam" id="PF01909"/>
    </source>
</evidence>
<accession>A0A7C5V1Z1</accession>
<dbReference type="CDD" id="cd05403">
    <property type="entry name" value="NT_KNTase_like"/>
    <property type="match status" value="1"/>
</dbReference>
<reference evidence="2" key="1">
    <citation type="journal article" date="2020" name="mSystems">
        <title>Genome- and Community-Level Interaction Insights into Carbon Utilization and Element Cycling Functions of Hydrothermarchaeota in Hydrothermal Sediment.</title>
        <authorList>
            <person name="Zhou Z."/>
            <person name="Liu Y."/>
            <person name="Xu W."/>
            <person name="Pan J."/>
            <person name="Luo Z.H."/>
            <person name="Li M."/>
        </authorList>
    </citation>
    <scope>NUCLEOTIDE SEQUENCE [LARGE SCALE GENOMIC DNA]</scope>
    <source>
        <strain evidence="2">SpSt-102</strain>
    </source>
</reference>
<dbReference type="InterPro" id="IPR052548">
    <property type="entry name" value="Type_VII_TA_antitoxin"/>
</dbReference>
<dbReference type="SUPFAM" id="SSF81301">
    <property type="entry name" value="Nucleotidyltransferase"/>
    <property type="match status" value="1"/>
</dbReference>
<name>A0A7C5V1Z1_9FIRM</name>
<dbReference type="PANTHER" id="PTHR33933">
    <property type="entry name" value="NUCLEOTIDYLTRANSFERASE"/>
    <property type="match status" value="1"/>
</dbReference>